<dbReference type="Gene3D" id="2.40.30.10">
    <property type="entry name" value="Translation factors"/>
    <property type="match status" value="1"/>
</dbReference>
<dbReference type="InterPro" id="IPR006298">
    <property type="entry name" value="BipA"/>
</dbReference>
<dbReference type="GO" id="GO:0000027">
    <property type="term" value="P:ribosomal large subunit assembly"/>
    <property type="evidence" value="ECO:0007669"/>
    <property type="project" value="UniProtKB-UniRule"/>
</dbReference>
<keyword evidence="4" id="KW-0694">RNA-binding</keyword>
<comment type="catalytic activity">
    <reaction evidence="3 4">
        <text>GTP + H2O = GDP + phosphate + H(+)</text>
        <dbReference type="Rhea" id="RHEA:19669"/>
        <dbReference type="ChEBI" id="CHEBI:15377"/>
        <dbReference type="ChEBI" id="CHEBI:15378"/>
        <dbReference type="ChEBI" id="CHEBI:37565"/>
        <dbReference type="ChEBI" id="CHEBI:43474"/>
        <dbReference type="ChEBI" id="CHEBI:58189"/>
    </reaction>
</comment>
<comment type="similarity">
    <text evidence="4">Belongs to the TRAFAC class translation factor GTPase superfamily. Classic translation factor GTPase family. BipA subfamily.</text>
</comment>
<dbReference type="NCBIfam" id="TIGR01394">
    <property type="entry name" value="TypA_BipA"/>
    <property type="match status" value="1"/>
</dbReference>
<evidence type="ECO:0000256" key="3">
    <source>
        <dbReference type="ARBA" id="ARBA00048548"/>
    </source>
</evidence>
<dbReference type="FunFam" id="3.30.70.870:FF:000003">
    <property type="entry name" value="GTP-binding protein TypA"/>
    <property type="match status" value="1"/>
</dbReference>
<dbReference type="CDD" id="cd03691">
    <property type="entry name" value="BipA_TypA_II"/>
    <property type="match status" value="1"/>
</dbReference>
<dbReference type="CDD" id="cd01891">
    <property type="entry name" value="TypA_BipA"/>
    <property type="match status" value="1"/>
</dbReference>
<dbReference type="InterPro" id="IPR004161">
    <property type="entry name" value="EFTu-like_2"/>
</dbReference>
<proteinExistence type="inferred from homology"/>
<dbReference type="Gene3D" id="3.30.70.870">
    <property type="entry name" value="Elongation Factor G (Translational Gtpase), domain 3"/>
    <property type="match status" value="1"/>
</dbReference>
<evidence type="ECO:0000256" key="2">
    <source>
        <dbReference type="ARBA" id="ARBA00023134"/>
    </source>
</evidence>
<comment type="subunit">
    <text evidence="4">Monomer.</text>
</comment>
<organism evidence="6 7">
    <name type="scientific">Pseudogracilibacillus auburnensis</name>
    <dbReference type="NCBI Taxonomy" id="1494959"/>
    <lineage>
        <taxon>Bacteria</taxon>
        <taxon>Bacillati</taxon>
        <taxon>Bacillota</taxon>
        <taxon>Bacilli</taxon>
        <taxon>Bacillales</taxon>
        <taxon>Bacillaceae</taxon>
        <taxon>Pseudogracilibacillus</taxon>
    </lineage>
</organism>
<evidence type="ECO:0000313" key="6">
    <source>
        <dbReference type="EMBL" id="PXW86207.1"/>
    </source>
</evidence>
<dbReference type="Pfam" id="PF00009">
    <property type="entry name" value="GTP_EFTU"/>
    <property type="match status" value="1"/>
</dbReference>
<evidence type="ECO:0000313" key="7">
    <source>
        <dbReference type="Proteomes" id="UP000247978"/>
    </source>
</evidence>
<sequence>MKLRENIRNIAIIAHVDHGKTTLVDQLLTYSGTFKEHEQIESRAMDSGDIERERGITILAKNTAIQYKNTTINILDTPGHADFGGEVERIMKMVDGVILVVDAYEGTMPQTRFVLKKALEQKLKPIVVLNKIDRPNARPTEVVDEVLDLFIDLGADDDQLEFPVLYASALNGTSSLEANNQEKTMDPIFETILTYIPAPVDTANDPLQLQVTLLDYNDYVGRIGIGRVARGTIRVGDRVVVLKQDGSEKGFRVTKLFGFIGLKRIEIKEAKAGDIVAVSGMEKINIGETICPADHPEALPPLHIDEPTLQMTFLVNNSPFAGKEGKYITSAKIEERLKTQLETDVSLRVDPTDSPDVWTVSGRGELHLSVLIENMRREGFELQISKPQVILKEIDGKTCEPVERVQIDVPEEYTGAVMESIGERKGEMLDMINHGNGQVRLIFRVPSRGLLGYATEFMSQTRGYGILNHTFSGYEPIVKGYVGGRRQGVLVALENGKASTYGILHLEDRGIIFVGPGTDVYAGMIVGEHNRENDLTVNITREKHLTNIRSANKDQTSIIRKTRDMSLEEAIQYLNDDEYCEVTPESIRLRKKILNKNEREKMSKRSKK</sequence>
<reference evidence="6 7" key="1">
    <citation type="submission" date="2018-05" db="EMBL/GenBank/DDBJ databases">
        <title>Genomic Encyclopedia of Type Strains, Phase IV (KMG-IV): sequencing the most valuable type-strain genomes for metagenomic binning, comparative biology and taxonomic classification.</title>
        <authorList>
            <person name="Goeker M."/>
        </authorList>
    </citation>
    <scope>NUCLEOTIDE SEQUENCE [LARGE SCALE GENOMIC DNA]</scope>
    <source>
        <strain evidence="6 7">DSM 28556</strain>
    </source>
</reference>
<keyword evidence="4" id="KW-0378">Hydrolase</keyword>
<dbReference type="PROSITE" id="PS00301">
    <property type="entry name" value="G_TR_1"/>
    <property type="match status" value="1"/>
</dbReference>
<dbReference type="PRINTS" id="PR00315">
    <property type="entry name" value="ELONGATNFCT"/>
</dbReference>
<feature type="binding site" evidence="4">
    <location>
        <begin position="17"/>
        <end position="22"/>
    </location>
    <ligand>
        <name>GTP</name>
        <dbReference type="ChEBI" id="CHEBI:37565"/>
    </ligand>
</feature>
<dbReference type="GO" id="GO:0009409">
    <property type="term" value="P:response to cold"/>
    <property type="evidence" value="ECO:0007669"/>
    <property type="project" value="UniProtKB-ARBA"/>
</dbReference>
<dbReference type="EC" id="3.6.5.-" evidence="4"/>
<dbReference type="InterPro" id="IPR031157">
    <property type="entry name" value="G_TR_CS"/>
</dbReference>
<dbReference type="Pfam" id="PF00679">
    <property type="entry name" value="EFG_C"/>
    <property type="match status" value="1"/>
</dbReference>
<dbReference type="InterPro" id="IPR048876">
    <property type="entry name" value="BipA_C"/>
</dbReference>
<dbReference type="InterPro" id="IPR047043">
    <property type="entry name" value="BipA_III"/>
</dbReference>
<keyword evidence="2 4" id="KW-0342">GTP-binding</keyword>
<dbReference type="CDD" id="cd03710">
    <property type="entry name" value="BipA_TypA_C"/>
    <property type="match status" value="1"/>
</dbReference>
<dbReference type="OrthoDB" id="9804431at2"/>
<dbReference type="GO" id="GO:0005525">
    <property type="term" value="F:GTP binding"/>
    <property type="evidence" value="ECO:0007669"/>
    <property type="project" value="UniProtKB-UniRule"/>
</dbReference>
<dbReference type="EMBL" id="QJJQ01000008">
    <property type="protein sequence ID" value="PXW86207.1"/>
    <property type="molecule type" value="Genomic_DNA"/>
</dbReference>
<dbReference type="Proteomes" id="UP000247978">
    <property type="component" value="Unassembled WGS sequence"/>
</dbReference>
<feature type="binding site" evidence="4">
    <location>
        <begin position="130"/>
        <end position="133"/>
    </location>
    <ligand>
        <name>GTP</name>
        <dbReference type="ChEBI" id="CHEBI:37565"/>
    </ligand>
</feature>
<dbReference type="FunFam" id="3.40.50.300:FF:000055">
    <property type="entry name" value="GTP-binding protein TypA"/>
    <property type="match status" value="1"/>
</dbReference>
<comment type="caution">
    <text evidence="6">The sequence shown here is derived from an EMBL/GenBank/DDBJ whole genome shotgun (WGS) entry which is preliminary data.</text>
</comment>
<dbReference type="Gene3D" id="2.40.50.250">
    <property type="entry name" value="bipa protein"/>
    <property type="match status" value="1"/>
</dbReference>
<dbReference type="RefSeq" id="WP_110395634.1">
    <property type="nucleotide sequence ID" value="NZ_JADIJL010000004.1"/>
</dbReference>
<name>A0A2V3VW88_9BACI</name>
<dbReference type="GO" id="GO:0043022">
    <property type="term" value="F:ribosome binding"/>
    <property type="evidence" value="ECO:0007669"/>
    <property type="project" value="UniProtKB-UniRule"/>
</dbReference>
<dbReference type="FunFam" id="3.30.70.240:FF:000002">
    <property type="entry name" value="GTP-binding protein TypA"/>
    <property type="match status" value="1"/>
</dbReference>
<dbReference type="InterPro" id="IPR009000">
    <property type="entry name" value="Transl_B-barrel_sf"/>
</dbReference>
<dbReference type="PROSITE" id="PS51722">
    <property type="entry name" value="G_TR_2"/>
    <property type="match status" value="1"/>
</dbReference>
<dbReference type="Gene3D" id="3.30.70.240">
    <property type="match status" value="1"/>
</dbReference>
<keyword evidence="7" id="KW-1185">Reference proteome</keyword>
<feature type="domain" description="Tr-type G" evidence="5">
    <location>
        <begin position="5"/>
        <end position="200"/>
    </location>
</feature>
<dbReference type="InterPro" id="IPR035651">
    <property type="entry name" value="BipA_V"/>
</dbReference>
<dbReference type="GO" id="GO:0003924">
    <property type="term" value="F:GTPase activity"/>
    <property type="evidence" value="ECO:0007669"/>
    <property type="project" value="UniProtKB-UniRule"/>
</dbReference>
<accession>A0A2V3VW88</accession>
<dbReference type="SUPFAM" id="SSF52540">
    <property type="entry name" value="P-loop containing nucleoside triphosphate hydrolases"/>
    <property type="match status" value="1"/>
</dbReference>
<dbReference type="SMART" id="SM00838">
    <property type="entry name" value="EFG_C"/>
    <property type="match status" value="1"/>
</dbReference>
<dbReference type="GO" id="GO:0010467">
    <property type="term" value="P:gene expression"/>
    <property type="evidence" value="ECO:0007669"/>
    <property type="project" value="UniProtKB-ARBA"/>
</dbReference>
<dbReference type="SUPFAM" id="SSF54980">
    <property type="entry name" value="EF-G C-terminal domain-like"/>
    <property type="match status" value="2"/>
</dbReference>
<dbReference type="AlphaFoldDB" id="A0A2V3VW88"/>
<dbReference type="NCBIfam" id="TIGR00231">
    <property type="entry name" value="small_GTP"/>
    <property type="match status" value="1"/>
</dbReference>
<dbReference type="InterPro" id="IPR027417">
    <property type="entry name" value="P-loop_NTPase"/>
</dbReference>
<dbReference type="HAMAP" id="MF_00849">
    <property type="entry name" value="BipA"/>
    <property type="match status" value="1"/>
</dbReference>
<dbReference type="Pfam" id="PF03144">
    <property type="entry name" value="GTP_EFTU_D2"/>
    <property type="match status" value="1"/>
</dbReference>
<dbReference type="InterPro" id="IPR035647">
    <property type="entry name" value="EFG_III/V"/>
</dbReference>
<dbReference type="InterPro" id="IPR000640">
    <property type="entry name" value="EFG_V-like"/>
</dbReference>
<dbReference type="GO" id="GO:1990904">
    <property type="term" value="C:ribonucleoprotein complex"/>
    <property type="evidence" value="ECO:0007669"/>
    <property type="project" value="TreeGrafter"/>
</dbReference>
<keyword evidence="4" id="KW-0690">Ribosome biogenesis</keyword>
<dbReference type="PANTHER" id="PTHR42908:SF8">
    <property type="entry name" value="TR-TYPE G DOMAIN-CONTAINING PROTEIN"/>
    <property type="match status" value="1"/>
</dbReference>
<keyword evidence="4" id="KW-0963">Cytoplasm</keyword>
<evidence type="ECO:0000256" key="4">
    <source>
        <dbReference type="HAMAP-Rule" id="MF_00849"/>
    </source>
</evidence>
<dbReference type="Gene3D" id="3.40.50.300">
    <property type="entry name" value="P-loop containing nucleotide triphosphate hydrolases"/>
    <property type="match status" value="1"/>
</dbReference>
<dbReference type="InterPro" id="IPR047041">
    <property type="entry name" value="BipA_GTP-bd_dom"/>
</dbReference>
<dbReference type="InterPro" id="IPR042116">
    <property type="entry name" value="TypA/BipA_C"/>
</dbReference>
<keyword evidence="1 4" id="KW-0547">Nucleotide-binding</keyword>
<dbReference type="FunFam" id="2.40.30.10:FF:000016">
    <property type="entry name" value="GTP-binding protein TypA"/>
    <property type="match status" value="1"/>
</dbReference>
<dbReference type="GO" id="GO:0005829">
    <property type="term" value="C:cytosol"/>
    <property type="evidence" value="ECO:0007669"/>
    <property type="project" value="TreeGrafter"/>
</dbReference>
<dbReference type="SUPFAM" id="SSF50447">
    <property type="entry name" value="Translation proteins"/>
    <property type="match status" value="1"/>
</dbReference>
<protein>
    <recommendedName>
        <fullName evidence="4">Large ribosomal subunit assembly factor BipA</fullName>
        <ecNumber evidence="4">3.6.5.-</ecNumber>
    </recommendedName>
    <alternativeName>
        <fullName evidence="4">GTP-binding protein BipA</fullName>
    </alternativeName>
</protein>
<dbReference type="InterPro" id="IPR005225">
    <property type="entry name" value="Small_GTP-bd"/>
</dbReference>
<dbReference type="GO" id="GO:0000049">
    <property type="term" value="F:tRNA binding"/>
    <property type="evidence" value="ECO:0007669"/>
    <property type="project" value="UniProtKB-KW"/>
</dbReference>
<comment type="function">
    <text evidence="4">A 50S ribosomal subunit assembly protein with GTPase activity, required for 50S subunit assembly at low temperatures, may also play a role in translation. Binds GTP and analogs. Binds the 70S ribosome between the 30S and 50S subunits, in a similar position as ribosome-bound EF-G; it contacts a number of ribosomal proteins, both rRNAs and the A-site tRNA.</text>
</comment>
<keyword evidence="4" id="KW-0820">tRNA-binding</keyword>
<dbReference type="CDD" id="cd16263">
    <property type="entry name" value="BipA_III"/>
    <property type="match status" value="1"/>
</dbReference>
<dbReference type="InterPro" id="IPR047042">
    <property type="entry name" value="BipA_II"/>
</dbReference>
<gene>
    <name evidence="4" type="primary">bipA</name>
    <name evidence="6" type="ORF">DFR56_10820</name>
</gene>
<dbReference type="FunFam" id="2.40.50.250:FF:000001">
    <property type="entry name" value="GTP-binding protein TypA"/>
    <property type="match status" value="1"/>
</dbReference>
<evidence type="ECO:0000259" key="5">
    <source>
        <dbReference type="PROSITE" id="PS51722"/>
    </source>
</evidence>
<evidence type="ECO:0000256" key="1">
    <source>
        <dbReference type="ARBA" id="ARBA00022741"/>
    </source>
</evidence>
<dbReference type="InterPro" id="IPR000795">
    <property type="entry name" value="T_Tr_GTP-bd_dom"/>
</dbReference>
<dbReference type="GO" id="GO:0019843">
    <property type="term" value="F:rRNA binding"/>
    <property type="evidence" value="ECO:0007669"/>
    <property type="project" value="UniProtKB-KW"/>
</dbReference>
<dbReference type="PANTHER" id="PTHR42908">
    <property type="entry name" value="TRANSLATION ELONGATION FACTOR-RELATED"/>
    <property type="match status" value="1"/>
</dbReference>
<keyword evidence="4" id="KW-0699">rRNA-binding</keyword>
<dbReference type="Pfam" id="PF21018">
    <property type="entry name" value="BipA_C"/>
    <property type="match status" value="1"/>
</dbReference>
<comment type="subcellular location">
    <subcellularLocation>
        <location evidence="4">Cytoplasm</location>
    </subcellularLocation>
    <text evidence="4">Binds to ribosomes.</text>
</comment>